<dbReference type="AlphaFoldDB" id="A0A6M5YXH4"/>
<keyword evidence="2" id="KW-1185">Reference proteome</keyword>
<sequence length="183" mass="19831">MKKLVVGAVLACAGCFARPTELASWGSETRSTSFYTENGLFHLRCAEQRRNDREYLVILVAGGEFMRASGVPQGMGHLHGSGRIRCADGRDIDWASDTRDGARGKVVIGEQTLRLEDGGLVLVDVRGGKVVIDQLAVELSQFDSDAAPEPQAFNAGITYEQLKAIGETEPRMAAFIKACEARK</sequence>
<gene>
    <name evidence="1" type="ORF">FTUN_6270</name>
</gene>
<dbReference type="KEGG" id="ftj:FTUN_6270"/>
<proteinExistence type="predicted"/>
<protein>
    <submittedName>
        <fullName evidence="1">Uncharacterized protein</fullName>
    </submittedName>
</protein>
<evidence type="ECO:0000313" key="1">
    <source>
        <dbReference type="EMBL" id="QJW98675.1"/>
    </source>
</evidence>
<name>A0A6M5YXH4_9BACT</name>
<dbReference type="Proteomes" id="UP000503447">
    <property type="component" value="Chromosome"/>
</dbReference>
<dbReference type="RefSeq" id="WP_171473794.1">
    <property type="nucleotide sequence ID" value="NZ_CP053452.2"/>
</dbReference>
<evidence type="ECO:0000313" key="2">
    <source>
        <dbReference type="Proteomes" id="UP000503447"/>
    </source>
</evidence>
<dbReference type="EMBL" id="CP053452">
    <property type="protein sequence ID" value="QJW98675.1"/>
    <property type="molecule type" value="Genomic_DNA"/>
</dbReference>
<organism evidence="1 2">
    <name type="scientific">Frigoriglobus tundricola</name>
    <dbReference type="NCBI Taxonomy" id="2774151"/>
    <lineage>
        <taxon>Bacteria</taxon>
        <taxon>Pseudomonadati</taxon>
        <taxon>Planctomycetota</taxon>
        <taxon>Planctomycetia</taxon>
        <taxon>Gemmatales</taxon>
        <taxon>Gemmataceae</taxon>
        <taxon>Frigoriglobus</taxon>
    </lineage>
</organism>
<reference evidence="2" key="1">
    <citation type="submission" date="2020-05" db="EMBL/GenBank/DDBJ databases">
        <title>Frigoriglobus tundricola gen. nov., sp. nov., a psychrotolerant cellulolytic planctomycete of the family Gemmataceae with two divergent copies of 16S rRNA gene.</title>
        <authorList>
            <person name="Kulichevskaya I.S."/>
            <person name="Ivanova A.A."/>
            <person name="Naumoff D.G."/>
            <person name="Beletsky A.V."/>
            <person name="Rijpstra W.I.C."/>
            <person name="Sinninghe Damste J.S."/>
            <person name="Mardanov A.V."/>
            <person name="Ravin N.V."/>
            <person name="Dedysh S.N."/>
        </authorList>
    </citation>
    <scope>NUCLEOTIDE SEQUENCE [LARGE SCALE GENOMIC DNA]</scope>
    <source>
        <strain evidence="2">PL17</strain>
    </source>
</reference>
<accession>A0A6M5YXH4</accession>